<protein>
    <recommendedName>
        <fullName evidence="4">Cytochrome c domain-containing protein</fullName>
    </recommendedName>
</protein>
<evidence type="ECO:0008006" key="4">
    <source>
        <dbReference type="Google" id="ProtNLM"/>
    </source>
</evidence>
<keyword evidence="1" id="KW-0732">Signal</keyword>
<sequence>MKTISALLAASLIPLSALAADPWGDADAKAGHAKHEEKCVACHVRMYGGDGSKMYTREGRMLSTKLDVLQRTAACNAQVQAGWFPDEEAEVAAYLNQTFYKFKD</sequence>
<reference evidence="2 3" key="1">
    <citation type="submission" date="2016-10" db="EMBL/GenBank/DDBJ databases">
        <title>Alkaliphiles isolated from bioreactors.</title>
        <authorList>
            <person name="Salah Z."/>
            <person name="Rout S.P."/>
            <person name="Humphreys P.N."/>
        </authorList>
    </citation>
    <scope>NUCLEOTIDE SEQUENCE [LARGE SCALE GENOMIC DNA]</scope>
    <source>
        <strain evidence="2 3">ZS02</strain>
    </source>
</reference>
<dbReference type="InterPro" id="IPR036909">
    <property type="entry name" value="Cyt_c-like_dom_sf"/>
</dbReference>
<evidence type="ECO:0000313" key="3">
    <source>
        <dbReference type="Proteomes" id="UP000187526"/>
    </source>
</evidence>
<dbReference type="EMBL" id="MTHD01000005">
    <property type="protein sequence ID" value="OMG52370.1"/>
    <property type="molecule type" value="Genomic_DNA"/>
</dbReference>
<dbReference type="AlphaFoldDB" id="A0A1R1I1A4"/>
<dbReference type="RefSeq" id="WP_076096216.1">
    <property type="nucleotide sequence ID" value="NZ_MTHD01000005.1"/>
</dbReference>
<dbReference type="GO" id="GO:0020037">
    <property type="term" value="F:heme binding"/>
    <property type="evidence" value="ECO:0007669"/>
    <property type="project" value="InterPro"/>
</dbReference>
<gene>
    <name evidence="2" type="ORF">BJN45_13745</name>
</gene>
<evidence type="ECO:0000256" key="1">
    <source>
        <dbReference type="SAM" id="SignalP"/>
    </source>
</evidence>
<dbReference type="OrthoDB" id="9796294at2"/>
<keyword evidence="3" id="KW-1185">Reference proteome</keyword>
<evidence type="ECO:0000313" key="2">
    <source>
        <dbReference type="EMBL" id="OMG52370.1"/>
    </source>
</evidence>
<comment type="caution">
    <text evidence="2">The sequence shown here is derived from an EMBL/GenBank/DDBJ whole genome shotgun (WGS) entry which is preliminary data.</text>
</comment>
<proteinExistence type="predicted"/>
<dbReference type="Proteomes" id="UP000187526">
    <property type="component" value="Unassembled WGS sequence"/>
</dbReference>
<dbReference type="SUPFAM" id="SSF46626">
    <property type="entry name" value="Cytochrome c"/>
    <property type="match status" value="1"/>
</dbReference>
<name>A0A1R1I1A4_9RHOO</name>
<dbReference type="STRING" id="418702.BJN45_13745"/>
<accession>A0A1R1I1A4</accession>
<organism evidence="2 3">
    <name type="scientific">Azonexus hydrophilus</name>
    <dbReference type="NCBI Taxonomy" id="418702"/>
    <lineage>
        <taxon>Bacteria</taxon>
        <taxon>Pseudomonadati</taxon>
        <taxon>Pseudomonadota</taxon>
        <taxon>Betaproteobacteria</taxon>
        <taxon>Rhodocyclales</taxon>
        <taxon>Azonexaceae</taxon>
        <taxon>Azonexus</taxon>
    </lineage>
</organism>
<feature type="chain" id="PRO_5012774164" description="Cytochrome c domain-containing protein" evidence="1">
    <location>
        <begin position="20"/>
        <end position="104"/>
    </location>
</feature>
<feature type="signal peptide" evidence="1">
    <location>
        <begin position="1"/>
        <end position="19"/>
    </location>
</feature>
<dbReference type="GO" id="GO:0009055">
    <property type="term" value="F:electron transfer activity"/>
    <property type="evidence" value="ECO:0007669"/>
    <property type="project" value="InterPro"/>
</dbReference>